<reference evidence="2 3" key="1">
    <citation type="submission" date="2024-01" db="EMBL/GenBank/DDBJ databases">
        <title>The genomes of 5 underutilized Papilionoideae crops provide insights into root nodulation and disease resistanc.</title>
        <authorList>
            <person name="Jiang F."/>
        </authorList>
    </citation>
    <scope>NUCLEOTIDE SEQUENCE [LARGE SCALE GENOMIC DNA]</scope>
    <source>
        <strain evidence="2">JINMINGXINNONG_FW02</strain>
        <tissue evidence="2">Leaves</tissue>
    </source>
</reference>
<evidence type="ECO:0000256" key="1">
    <source>
        <dbReference type="SAM" id="MobiDB-lite"/>
    </source>
</evidence>
<proteinExistence type="predicted"/>
<name>A0AAN9QTK4_PHACN</name>
<gene>
    <name evidence="2" type="ORF">VNO80_21992</name>
</gene>
<accession>A0AAN9QTK4</accession>
<evidence type="ECO:0000313" key="3">
    <source>
        <dbReference type="Proteomes" id="UP001374584"/>
    </source>
</evidence>
<comment type="caution">
    <text evidence="2">The sequence shown here is derived from an EMBL/GenBank/DDBJ whole genome shotgun (WGS) entry which is preliminary data.</text>
</comment>
<dbReference type="EMBL" id="JAYMYR010000008">
    <property type="protein sequence ID" value="KAK7347462.1"/>
    <property type="molecule type" value="Genomic_DNA"/>
</dbReference>
<dbReference type="AlphaFoldDB" id="A0AAN9QTK4"/>
<evidence type="ECO:0000313" key="2">
    <source>
        <dbReference type="EMBL" id="KAK7347462.1"/>
    </source>
</evidence>
<dbReference type="Proteomes" id="UP001374584">
    <property type="component" value="Unassembled WGS sequence"/>
</dbReference>
<protein>
    <submittedName>
        <fullName evidence="2">Uncharacterized protein</fullName>
    </submittedName>
</protein>
<feature type="region of interest" description="Disordered" evidence="1">
    <location>
        <begin position="1"/>
        <end position="34"/>
    </location>
</feature>
<organism evidence="2 3">
    <name type="scientific">Phaseolus coccineus</name>
    <name type="common">Scarlet runner bean</name>
    <name type="synonym">Phaseolus multiflorus</name>
    <dbReference type="NCBI Taxonomy" id="3886"/>
    <lineage>
        <taxon>Eukaryota</taxon>
        <taxon>Viridiplantae</taxon>
        <taxon>Streptophyta</taxon>
        <taxon>Embryophyta</taxon>
        <taxon>Tracheophyta</taxon>
        <taxon>Spermatophyta</taxon>
        <taxon>Magnoliopsida</taxon>
        <taxon>eudicotyledons</taxon>
        <taxon>Gunneridae</taxon>
        <taxon>Pentapetalae</taxon>
        <taxon>rosids</taxon>
        <taxon>fabids</taxon>
        <taxon>Fabales</taxon>
        <taxon>Fabaceae</taxon>
        <taxon>Papilionoideae</taxon>
        <taxon>50 kb inversion clade</taxon>
        <taxon>NPAAA clade</taxon>
        <taxon>indigoferoid/millettioid clade</taxon>
        <taxon>Phaseoleae</taxon>
        <taxon>Phaseolus</taxon>
    </lineage>
</organism>
<keyword evidence="3" id="KW-1185">Reference proteome</keyword>
<sequence>MGICIGDWGGVQYPPSPSPSPSQSERESRQGTKGLIQRQLNLASCLSSTLTHVQYKPTLSSSPSLPFSYNNTLTLFSILLSFLPSDPNSSHHFQFSGLGLEPFSACSAILYSLLLAT</sequence>